<dbReference type="Proteomes" id="UP000312512">
    <property type="component" value="Unassembled WGS sequence"/>
</dbReference>
<keyword evidence="2" id="KW-0812">Transmembrane</keyword>
<keyword evidence="2" id="KW-0472">Membrane</keyword>
<comment type="caution">
    <text evidence="4">The sequence shown here is derived from an EMBL/GenBank/DDBJ whole genome shotgun (WGS) entry which is preliminary data.</text>
</comment>
<feature type="region of interest" description="Disordered" evidence="1">
    <location>
        <begin position="1"/>
        <end position="51"/>
    </location>
</feature>
<dbReference type="PANTHER" id="PTHR42208:SF1">
    <property type="entry name" value="HEAVY METAL TRANSPORTER"/>
    <property type="match status" value="1"/>
</dbReference>
<dbReference type="OrthoDB" id="5502616at2"/>
<accession>A0A5C4WV70</accession>
<evidence type="ECO:0000259" key="3">
    <source>
        <dbReference type="Pfam" id="PF13386"/>
    </source>
</evidence>
<keyword evidence="2" id="KW-1133">Transmembrane helix</keyword>
<evidence type="ECO:0000313" key="5">
    <source>
        <dbReference type="Proteomes" id="UP000312512"/>
    </source>
</evidence>
<feature type="transmembrane region" description="Helical" evidence="2">
    <location>
        <begin position="98"/>
        <end position="120"/>
    </location>
</feature>
<dbReference type="InterPro" id="IPR039447">
    <property type="entry name" value="UreH-like_TM_dom"/>
</dbReference>
<dbReference type="InterPro" id="IPR008972">
    <property type="entry name" value="Cupredoxin"/>
</dbReference>
<feature type="domain" description="Urease accessory protein UreH-like transmembrane" evidence="3">
    <location>
        <begin position="66"/>
        <end position="244"/>
    </location>
</feature>
<evidence type="ECO:0000256" key="2">
    <source>
        <dbReference type="SAM" id="Phobius"/>
    </source>
</evidence>
<feature type="transmembrane region" description="Helical" evidence="2">
    <location>
        <begin position="132"/>
        <end position="150"/>
    </location>
</feature>
<protein>
    <recommendedName>
        <fullName evidence="3">Urease accessory protein UreH-like transmembrane domain-containing protein</fullName>
    </recommendedName>
</protein>
<evidence type="ECO:0000256" key="1">
    <source>
        <dbReference type="SAM" id="MobiDB-lite"/>
    </source>
</evidence>
<dbReference type="EMBL" id="VDLX02000001">
    <property type="protein sequence ID" value="KAB8197504.1"/>
    <property type="molecule type" value="Genomic_DNA"/>
</dbReference>
<evidence type="ECO:0000313" key="4">
    <source>
        <dbReference type="EMBL" id="KAB8197504.1"/>
    </source>
</evidence>
<dbReference type="Pfam" id="PF13386">
    <property type="entry name" value="DsbD_2"/>
    <property type="match status" value="1"/>
</dbReference>
<gene>
    <name evidence="4" type="ORF">FH608_002835</name>
</gene>
<organism evidence="4 5">
    <name type="scientific">Nonomuraea phyllanthi</name>
    <dbReference type="NCBI Taxonomy" id="2219224"/>
    <lineage>
        <taxon>Bacteria</taxon>
        <taxon>Bacillati</taxon>
        <taxon>Actinomycetota</taxon>
        <taxon>Actinomycetes</taxon>
        <taxon>Streptosporangiales</taxon>
        <taxon>Streptosporangiaceae</taxon>
        <taxon>Nonomuraea</taxon>
    </lineage>
</organism>
<sequence length="349" mass="35490">MPRAVRRRDGAGGAPGRHHGRLRAARRDEPRPVRLDRGGRQERVSGQHGARPLSAQAAALLAGGVAAGLVAGTATCTATQGGLLMGLTGRCHGRDPALVGWFLAGRLASYTAMGALLGLLGSAVKLPPQARAALLVVAGATVIVYAVRLMRRGRCAAPASAEAPSRYRAPLLGAATILVPCGVTLGMEMIAISSGSPVAGAAVMAGFVAGTAPAFALLGYVLRRISRTRLARLAGVVAVAAGLWTVGSGLSLAGWIGGTPPPSTVSGPGKQTVTVWATRDGYRPAMVTARAGVPVEVVFKLVDQGCTGTVTIGGRDVALPATVRLPPQPRGSLRYVCGMGMYSGIINFS</sequence>
<dbReference type="PANTHER" id="PTHR42208">
    <property type="entry name" value="HEAVY METAL TRANSPORTER-RELATED"/>
    <property type="match status" value="1"/>
</dbReference>
<feature type="compositionally biased region" description="Basic and acidic residues" evidence="1">
    <location>
        <begin position="25"/>
        <end position="45"/>
    </location>
</feature>
<dbReference type="Gene3D" id="2.60.40.420">
    <property type="entry name" value="Cupredoxins - blue copper proteins"/>
    <property type="match status" value="1"/>
</dbReference>
<feature type="transmembrane region" description="Helical" evidence="2">
    <location>
        <begin position="198"/>
        <end position="221"/>
    </location>
</feature>
<reference evidence="4 5" key="1">
    <citation type="submission" date="2019-10" db="EMBL/GenBank/DDBJ databases">
        <title>Nonomuraea sp. nov., isolated from Phyllanthus amarus.</title>
        <authorList>
            <person name="Klykleung N."/>
            <person name="Tanasupawat S."/>
        </authorList>
    </citation>
    <scope>NUCLEOTIDE SEQUENCE [LARGE SCALE GENOMIC DNA]</scope>
    <source>
        <strain evidence="4 5">PA1-10</strain>
    </source>
</reference>
<dbReference type="AlphaFoldDB" id="A0A5C4WV70"/>
<proteinExistence type="predicted"/>
<feature type="transmembrane region" description="Helical" evidence="2">
    <location>
        <begin position="171"/>
        <end position="192"/>
    </location>
</feature>
<keyword evidence="5" id="KW-1185">Reference proteome</keyword>
<name>A0A5C4WV70_9ACTN</name>
<feature type="transmembrane region" description="Helical" evidence="2">
    <location>
        <begin position="233"/>
        <end position="256"/>
    </location>
</feature>